<keyword evidence="3" id="KW-1185">Reference proteome</keyword>
<protein>
    <submittedName>
        <fullName evidence="2">Uncharacterized protein</fullName>
    </submittedName>
</protein>
<evidence type="ECO:0000256" key="1">
    <source>
        <dbReference type="SAM" id="MobiDB-lite"/>
    </source>
</evidence>
<reference evidence="2 3" key="1">
    <citation type="journal article" date="2019" name="Int. J. Syst. Evol. Microbiol.">
        <title>The Global Catalogue of Microorganisms (GCM) 10K type strain sequencing project: providing services to taxonomists for standard genome sequencing and annotation.</title>
        <authorList>
            <consortium name="The Broad Institute Genomics Platform"/>
            <consortium name="The Broad Institute Genome Sequencing Center for Infectious Disease"/>
            <person name="Wu L."/>
            <person name="Ma J."/>
        </authorList>
    </citation>
    <scope>NUCLEOTIDE SEQUENCE [LARGE SCALE GENOMIC DNA]</scope>
    <source>
        <strain evidence="2 3">JCM 9088</strain>
    </source>
</reference>
<feature type="compositionally biased region" description="Low complexity" evidence="1">
    <location>
        <begin position="20"/>
        <end position="29"/>
    </location>
</feature>
<sequence length="57" mass="5888">MTCVTTAVPGRGREPRAPDGGSSRRTVGTGSYPTVDCAPDFGCWASGEKGRVACLEL</sequence>
<accession>A0ABN3XKI6</accession>
<dbReference type="EMBL" id="BAAAUD010000053">
    <property type="protein sequence ID" value="GAA2963738.1"/>
    <property type="molecule type" value="Genomic_DNA"/>
</dbReference>
<gene>
    <name evidence="2" type="ORF">GCM10010446_56680</name>
</gene>
<evidence type="ECO:0000313" key="2">
    <source>
        <dbReference type="EMBL" id="GAA2963738.1"/>
    </source>
</evidence>
<organism evidence="2 3">
    <name type="scientific">Streptomyces enissocaesilis</name>
    <dbReference type="NCBI Taxonomy" id="332589"/>
    <lineage>
        <taxon>Bacteria</taxon>
        <taxon>Bacillati</taxon>
        <taxon>Actinomycetota</taxon>
        <taxon>Actinomycetes</taxon>
        <taxon>Kitasatosporales</taxon>
        <taxon>Streptomycetaceae</taxon>
        <taxon>Streptomyces</taxon>
        <taxon>Streptomyces rochei group</taxon>
    </lineage>
</organism>
<comment type="caution">
    <text evidence="2">The sequence shown here is derived from an EMBL/GenBank/DDBJ whole genome shotgun (WGS) entry which is preliminary data.</text>
</comment>
<name>A0ABN3XKI6_9ACTN</name>
<dbReference type="Proteomes" id="UP001500403">
    <property type="component" value="Unassembled WGS sequence"/>
</dbReference>
<evidence type="ECO:0000313" key="3">
    <source>
        <dbReference type="Proteomes" id="UP001500403"/>
    </source>
</evidence>
<feature type="region of interest" description="Disordered" evidence="1">
    <location>
        <begin position="1"/>
        <end position="29"/>
    </location>
</feature>
<proteinExistence type="predicted"/>